<accession>A0A7X6K597</accession>
<organism evidence="2 3">
    <name type="scientific">Arthrobacter mobilis</name>
    <dbReference type="NCBI Taxonomy" id="2724944"/>
    <lineage>
        <taxon>Bacteria</taxon>
        <taxon>Bacillati</taxon>
        <taxon>Actinomycetota</taxon>
        <taxon>Actinomycetes</taxon>
        <taxon>Micrococcales</taxon>
        <taxon>Micrococcaceae</taxon>
        <taxon>Arthrobacter</taxon>
    </lineage>
</organism>
<dbReference type="PANTHER" id="PTHR21174">
    <property type="match status" value="1"/>
</dbReference>
<dbReference type="Pfam" id="PF13223">
    <property type="entry name" value="DUF4031"/>
    <property type="match status" value="1"/>
</dbReference>
<protein>
    <submittedName>
        <fullName evidence="2">DUF4031 domain-containing protein</fullName>
    </submittedName>
</protein>
<sequence>MAILIDPPRWPAHGTHFSHLVSDTSLAELHEFAALTGIPERAFDLDHYDVPARRYRELVARGAVEVSGGELVRRLVASGLRVPARRRSSKLATVLADHWDRLLPGRPEPGRELVERWGEPHRHYHGRPHLLAVLEALHTLLDAGEDPGPEPDAVWFAAWFHDAVYNGVPGRDEEDSARLAGQLLGNAGRPQGEIDETVRLVLLTSTHRPAAGDLPGALLCDADLSVLGRDPGGYRDYVQAVRKEYAGVDDGRFAAGRAAVVRRLLELDPLFRTETARRLWLAQAQENLAGELLFWQRQAGGAAPARLDFRAVDFRIADFGTS</sequence>
<dbReference type="InterPro" id="IPR009218">
    <property type="entry name" value="HD_phosphohydro"/>
</dbReference>
<name>A0A7X6K597_9MICC</name>
<dbReference type="InterPro" id="IPR025109">
    <property type="entry name" value="DUF4031"/>
</dbReference>
<comment type="caution">
    <text evidence="2">The sequence shown here is derived from an EMBL/GenBank/DDBJ whole genome shotgun (WGS) entry which is preliminary data.</text>
</comment>
<dbReference type="PANTHER" id="PTHR21174:SF0">
    <property type="entry name" value="HD PHOSPHOHYDROLASE FAMILY PROTEIN-RELATED"/>
    <property type="match status" value="1"/>
</dbReference>
<feature type="domain" description="DUF4031" evidence="1">
    <location>
        <begin position="3"/>
        <end position="77"/>
    </location>
</feature>
<dbReference type="AlphaFoldDB" id="A0A7X6K597"/>
<dbReference type="RefSeq" id="WP_168488353.1">
    <property type="nucleotide sequence ID" value="NZ_JAAZSQ010000021.1"/>
</dbReference>
<evidence type="ECO:0000313" key="2">
    <source>
        <dbReference type="EMBL" id="NKX56227.1"/>
    </source>
</evidence>
<dbReference type="Proteomes" id="UP000544090">
    <property type="component" value="Unassembled WGS sequence"/>
</dbReference>
<evidence type="ECO:0000259" key="1">
    <source>
        <dbReference type="Pfam" id="PF13223"/>
    </source>
</evidence>
<proteinExistence type="predicted"/>
<reference evidence="2 3" key="1">
    <citation type="submission" date="2020-04" db="EMBL/GenBank/DDBJ databases">
        <title>Arthrobacter sp. nov.</title>
        <authorList>
            <person name="Liu S."/>
        </authorList>
    </citation>
    <scope>NUCLEOTIDE SEQUENCE [LARGE SCALE GENOMIC DNA]</scope>
    <source>
        <strain evidence="2 3">E918</strain>
    </source>
</reference>
<dbReference type="Gene3D" id="1.10.3210.10">
    <property type="entry name" value="Hypothetical protein af1432"/>
    <property type="match status" value="1"/>
</dbReference>
<gene>
    <name evidence="2" type="ORF">HGG74_17175</name>
</gene>
<dbReference type="EMBL" id="JAAZSQ010000021">
    <property type="protein sequence ID" value="NKX56227.1"/>
    <property type="molecule type" value="Genomic_DNA"/>
</dbReference>
<keyword evidence="3" id="KW-1185">Reference proteome</keyword>
<evidence type="ECO:0000313" key="3">
    <source>
        <dbReference type="Proteomes" id="UP000544090"/>
    </source>
</evidence>
<dbReference type="SUPFAM" id="SSF109604">
    <property type="entry name" value="HD-domain/PDEase-like"/>
    <property type="match status" value="1"/>
</dbReference>